<dbReference type="InterPro" id="IPR013785">
    <property type="entry name" value="Aldolase_TIM"/>
</dbReference>
<dbReference type="InterPro" id="IPR058240">
    <property type="entry name" value="rSAM_sf"/>
</dbReference>
<reference evidence="5" key="1">
    <citation type="journal article" date="2014" name="Int. J. Syst. Evol. Microbiol.">
        <title>Complete genome sequence of Corynebacterium casei LMG S-19264T (=DSM 44701T), isolated from a smear-ripened cheese.</title>
        <authorList>
            <consortium name="US DOE Joint Genome Institute (JGI-PGF)"/>
            <person name="Walter F."/>
            <person name="Albersmeier A."/>
            <person name="Kalinowski J."/>
            <person name="Ruckert C."/>
        </authorList>
    </citation>
    <scope>NUCLEOTIDE SEQUENCE</scope>
    <source>
        <strain evidence="5">JCM 4646</strain>
    </source>
</reference>
<comment type="caution">
    <text evidence="5">The sequence shown here is derived from an EMBL/GenBank/DDBJ whole genome shotgun (WGS) entry which is preliminary data.</text>
</comment>
<evidence type="ECO:0000256" key="2">
    <source>
        <dbReference type="ARBA" id="ARBA00022723"/>
    </source>
</evidence>
<keyword evidence="3" id="KW-0408">Iron</keyword>
<gene>
    <name evidence="5" type="ORF">GCM10018781_41050</name>
</gene>
<dbReference type="SUPFAM" id="SSF102114">
    <property type="entry name" value="Radical SAM enzymes"/>
    <property type="match status" value="1"/>
</dbReference>
<proteinExistence type="predicted"/>
<dbReference type="GO" id="GO:0051536">
    <property type="term" value="F:iron-sulfur cluster binding"/>
    <property type="evidence" value="ECO:0007669"/>
    <property type="project" value="UniProtKB-KW"/>
</dbReference>
<dbReference type="GO" id="GO:0003824">
    <property type="term" value="F:catalytic activity"/>
    <property type="evidence" value="ECO:0007669"/>
    <property type="project" value="InterPro"/>
</dbReference>
<dbReference type="AlphaFoldDB" id="A0A919FZ29"/>
<keyword evidence="2" id="KW-0479">Metal-binding</keyword>
<dbReference type="Proteomes" id="UP000617734">
    <property type="component" value="Unassembled WGS sequence"/>
</dbReference>
<evidence type="ECO:0000256" key="3">
    <source>
        <dbReference type="ARBA" id="ARBA00023004"/>
    </source>
</evidence>
<evidence type="ECO:0000313" key="5">
    <source>
        <dbReference type="EMBL" id="GHH74446.1"/>
    </source>
</evidence>
<sequence>MHLQDILRFRPVPAAAVYFGLTRRCPLHCRHCSTESLMDSEQFPAKMFLRFAETFTPENRPELTLMSGGEALLRPGLVRDIADRARAVGSRSYVLSGLYFAQKPRIPKPVRAAIEAVDHFSASTDRFHEEEVPRAAVFRVLHELLDAGKDVSLQITGEGPDDPYLADITAAVRREFGERVPMLVVPLSPVGRAREWMATHPQAAYPATAAPCTLACWPVIGFNGQVTSCGNQDVMDGKVPLPAHLFLGHIARDDWDTVKRKALESPMVGAIRTYGPEYLAERFGGQESCDGYCQTCWKLSTTPGVKEGVQALTLLPSTIAVRDAVEKVSVDAGPLGFARRFGVPGYADLITLGDTPQPAAAGHRDASRQDLAWTG</sequence>
<keyword evidence="1" id="KW-0949">S-adenosyl-L-methionine</keyword>
<dbReference type="RefSeq" id="WP_190212347.1">
    <property type="nucleotide sequence ID" value="NZ_BNBO01000023.1"/>
</dbReference>
<evidence type="ECO:0000313" key="6">
    <source>
        <dbReference type="Proteomes" id="UP000617734"/>
    </source>
</evidence>
<dbReference type="EMBL" id="BNBO01000023">
    <property type="protein sequence ID" value="GHH74446.1"/>
    <property type="molecule type" value="Genomic_DNA"/>
</dbReference>
<dbReference type="Gene3D" id="3.20.20.70">
    <property type="entry name" value="Aldolase class I"/>
    <property type="match status" value="1"/>
</dbReference>
<dbReference type="GeneID" id="95354506"/>
<reference evidence="5" key="2">
    <citation type="submission" date="2020-09" db="EMBL/GenBank/DDBJ databases">
        <authorList>
            <person name="Sun Q."/>
            <person name="Ohkuma M."/>
        </authorList>
    </citation>
    <scope>NUCLEOTIDE SEQUENCE</scope>
    <source>
        <strain evidence="5">JCM 4646</strain>
    </source>
</reference>
<dbReference type="CDD" id="cd01335">
    <property type="entry name" value="Radical_SAM"/>
    <property type="match status" value="1"/>
</dbReference>
<evidence type="ECO:0000256" key="4">
    <source>
        <dbReference type="ARBA" id="ARBA00023014"/>
    </source>
</evidence>
<dbReference type="GO" id="GO:0046872">
    <property type="term" value="F:metal ion binding"/>
    <property type="evidence" value="ECO:0007669"/>
    <property type="project" value="UniProtKB-KW"/>
</dbReference>
<dbReference type="InterPro" id="IPR007197">
    <property type="entry name" value="rSAM"/>
</dbReference>
<dbReference type="SFLD" id="SFLDS00029">
    <property type="entry name" value="Radical_SAM"/>
    <property type="match status" value="1"/>
</dbReference>
<protein>
    <recommendedName>
        <fullName evidence="7">Radical SAM protein</fullName>
    </recommendedName>
</protein>
<evidence type="ECO:0008006" key="7">
    <source>
        <dbReference type="Google" id="ProtNLM"/>
    </source>
</evidence>
<organism evidence="5 6">
    <name type="scientific">Kitasatospora indigofera</name>
    <dbReference type="NCBI Taxonomy" id="67307"/>
    <lineage>
        <taxon>Bacteria</taxon>
        <taxon>Bacillati</taxon>
        <taxon>Actinomycetota</taxon>
        <taxon>Actinomycetes</taxon>
        <taxon>Kitasatosporales</taxon>
        <taxon>Streptomycetaceae</taxon>
        <taxon>Kitasatospora</taxon>
    </lineage>
</organism>
<keyword evidence="6" id="KW-1185">Reference proteome</keyword>
<name>A0A919FZ29_9ACTN</name>
<keyword evidence="4" id="KW-0411">Iron-sulfur</keyword>
<accession>A0A919FZ29</accession>
<evidence type="ECO:0000256" key="1">
    <source>
        <dbReference type="ARBA" id="ARBA00022691"/>
    </source>
</evidence>